<protein>
    <submittedName>
        <fullName evidence="3">Nuclear pore complex protein NUP214</fullName>
    </submittedName>
</protein>
<feature type="compositionally biased region" description="Acidic residues" evidence="1">
    <location>
        <begin position="1400"/>
        <end position="1409"/>
    </location>
</feature>
<feature type="compositionally biased region" description="Low complexity" evidence="1">
    <location>
        <begin position="7"/>
        <end position="17"/>
    </location>
</feature>
<evidence type="ECO:0000313" key="3">
    <source>
        <dbReference type="RefSeq" id="XP_022139026.1"/>
    </source>
</evidence>
<dbReference type="InterPro" id="IPR044694">
    <property type="entry name" value="NUP214"/>
</dbReference>
<keyword evidence="2" id="KW-1185">Reference proteome</keyword>
<feature type="compositionally biased region" description="Basic and acidic residues" evidence="1">
    <location>
        <begin position="697"/>
        <end position="706"/>
    </location>
</feature>
<evidence type="ECO:0000256" key="1">
    <source>
        <dbReference type="SAM" id="MobiDB-lite"/>
    </source>
</evidence>
<feature type="compositionally biased region" description="Polar residues" evidence="1">
    <location>
        <begin position="681"/>
        <end position="696"/>
    </location>
</feature>
<feature type="compositionally biased region" description="Basic and acidic residues" evidence="1">
    <location>
        <begin position="1302"/>
        <end position="1316"/>
    </location>
</feature>
<feature type="compositionally biased region" description="Basic and acidic residues" evidence="1">
    <location>
        <begin position="975"/>
        <end position="988"/>
    </location>
</feature>
<feature type="region of interest" description="Disordered" evidence="1">
    <location>
        <begin position="1165"/>
        <end position="1192"/>
    </location>
</feature>
<sequence length="1703" mass="180282">MADLQDSTPSTSSTSTPIRFEEAEEGEHVESTDYYFEKIGEPVPVKLHDSIFDSESPPSQPLAVSESFGLIFVAHLSGFFVARTEDVIASAKEIKNGGTGSSVQDLSIMDVSVGRVHILALSADSSTIAAVVAADIHLFSVHSLLDKAAKPFYSCSITDSSCIKDFKWIRKLESSYLVLSKHGQLYQGSANGTLKHVMHDTDAVECSVKGRFIAVAKKDTLTIFSSKFKERLSMSLLPSDADSNFIVKVDCIKWVRADCIILGCFEVTAIGDEENYFVQVIRSKDGKITDVSSNRVLLSFQYIHPGFTRDILPVGSGPCLFSSYLGKCKLAIVANRNNTDQHIVLLGWLPEVENQVAVIDIERDTSLPRIELQENGDDNLVMGLCIDRVSLPAKVKIQVGVEDMREVSPYCILLCLTLEGKLVMFHLSSINETETPHETVSACEDEEEDDTIVPIDDQPQVSSESRKELREAMVGQMHDTDKITTSSEIPEEKINISNDIKPSDIDQSPVSYIDKSAIVSRESNSKSEKVGSFIYSQPLKSSILEKPNSEIGNFGKPVQKFTGLGSVAFSGQSADVPSQPFLNAKESTLRLGSTGLQDASELSSDRAMFLNKIDPASSVLPLNSLQSTKTDNLGPSFGAANAFTAFTGRSFQTKDVSSTLTQIGRQVTAGAGKIESLPPMRSSQVPLQDNFSLGKTSNEKHSRSERNYSNVPLAKPMKEMCDGLDMLLESIEEPGGFWDACTASQKSSIEALELGLATLSDQCQIWGRTMNERAQEIQNLFDKTVNQVMPKKTYIEGIVKQASHSHYWEHWDRQRLSSELELKRQHILKTNQNMTNQLIELERHFNGLELNKFGGNDESQVSERALQRKFGSSRHSHSFHSLNNITGSQLAAAQLLSESLSKQMAALNIESPSSKRQSVTKELFETIGITYDASFSSPNVNKIAETSSKKLLLSADSFSSKDSSRRKLRSGMKNSEAETGRRRRESLDRNLASVEPPKTTVKRMLLEGIPLADEKHFRSPTPEGTATVTRPASRIASSMLSSSSKNAEHSSENPATPFMWSSPSQSSNISRQKSQPLKKTNATAPSPLPVVYQSSHEMPKKSNTEAYSVTSDNKFTEATYPEKSKSSDFLSLTRSDSVQKSNINLDQKSSIFKISNNQMPTLKDSINTSNLNGQKTANVKERHTPKSSLFESANKPESAFVGTASTPVPTVLGARKTEEKTSLTAFSPSVPAPALLNTPSSASTLFSGFSVTKSLTNSTAHVDLNKPLSTFTQSNFSSPAVSVSDSLFQAPKMVSPSPTTLESKKELPGPKSDADTPKPAPDSKPPESHELKLQPSVTPADKNHVEPTSGSQTVPKDVGGLVPNVLQQSSAAFVPLPTLNLTSKSSTNGKNETSDAALTQDDDMDEEAPETNNVEFSLSSLGGFGNSSTPISSAPKSNPFGGPFGNVNATSMNSSFTMASPPSGELFRPASFSFQSPLASQAASQPTNSVAFSGGFGSGMATQPQTSSQGGFGQPAQIGVGQQALGTVLGAFGRSRQLGPSLPGTASGSPSGFSGGFTGVKPIGGFAGVGSGSGGGFGGVGSVSGGGFGGVGSGSGGGFGAVGSSSGGGFGAVGSGNGGGFSGVGAGGGGGFGGVAPAGGGFAAASPATGGFAGAAGGGFPAAGGFGAFGSQQGSGGFSAFGGAAGGTGGTGKPPELFTQIRK</sequence>
<feature type="region of interest" description="Disordered" evidence="1">
    <location>
        <begin position="1"/>
        <end position="27"/>
    </location>
</feature>
<organism evidence="2 3">
    <name type="scientific">Momordica charantia</name>
    <name type="common">Bitter gourd</name>
    <name type="synonym">Balsam pear</name>
    <dbReference type="NCBI Taxonomy" id="3673"/>
    <lineage>
        <taxon>Eukaryota</taxon>
        <taxon>Viridiplantae</taxon>
        <taxon>Streptophyta</taxon>
        <taxon>Embryophyta</taxon>
        <taxon>Tracheophyta</taxon>
        <taxon>Spermatophyta</taxon>
        <taxon>Magnoliopsida</taxon>
        <taxon>eudicotyledons</taxon>
        <taxon>Gunneridae</taxon>
        <taxon>Pentapetalae</taxon>
        <taxon>rosids</taxon>
        <taxon>fabids</taxon>
        <taxon>Cucurbitales</taxon>
        <taxon>Cucurbitaceae</taxon>
        <taxon>Momordiceae</taxon>
        <taxon>Momordica</taxon>
    </lineage>
</organism>
<dbReference type="PANTHER" id="PTHR34418:SF3">
    <property type="entry name" value="NUCLEAR PORE COMPLEX PROTEIN NUP214"/>
    <property type="match status" value="1"/>
</dbReference>
<proteinExistence type="predicted"/>
<dbReference type="GO" id="GO:0006405">
    <property type="term" value="P:RNA export from nucleus"/>
    <property type="evidence" value="ECO:0007669"/>
    <property type="project" value="InterPro"/>
</dbReference>
<feature type="compositionally biased region" description="Low complexity" evidence="1">
    <location>
        <begin position="1033"/>
        <end position="1045"/>
    </location>
</feature>
<feature type="region of interest" description="Disordered" evidence="1">
    <location>
        <begin position="1681"/>
        <end position="1703"/>
    </location>
</feature>
<feature type="compositionally biased region" description="Polar residues" evidence="1">
    <location>
        <begin position="1379"/>
        <end position="1397"/>
    </location>
</feature>
<dbReference type="PANTHER" id="PTHR34418">
    <property type="entry name" value="NUCLEAR PORE COMPLEX PROTEIN NUP214 ISOFORM X1"/>
    <property type="match status" value="1"/>
</dbReference>
<dbReference type="SUPFAM" id="SSF117289">
    <property type="entry name" value="Nucleoporin domain"/>
    <property type="match status" value="1"/>
</dbReference>
<feature type="compositionally biased region" description="Low complexity" evidence="1">
    <location>
        <begin position="1061"/>
        <end position="1075"/>
    </location>
</feature>
<reference evidence="3" key="1">
    <citation type="submission" date="2025-08" db="UniProtKB">
        <authorList>
            <consortium name="RefSeq"/>
        </authorList>
    </citation>
    <scope>IDENTIFICATION</scope>
    <source>
        <strain evidence="3">OHB3-1</strain>
    </source>
</reference>
<dbReference type="GO" id="GO:0017056">
    <property type="term" value="F:structural constituent of nuclear pore"/>
    <property type="evidence" value="ECO:0007669"/>
    <property type="project" value="InterPro"/>
</dbReference>
<gene>
    <name evidence="3" type="primary">LOC111010057</name>
</gene>
<feature type="compositionally biased region" description="Polar residues" evidence="1">
    <location>
        <begin position="1500"/>
        <end position="1509"/>
    </location>
</feature>
<feature type="region of interest" description="Disordered" evidence="1">
    <location>
        <begin position="962"/>
        <end position="1106"/>
    </location>
</feature>
<dbReference type="KEGG" id="mcha:111010057"/>
<feature type="compositionally biased region" description="Gly residues" evidence="1">
    <location>
        <begin position="1681"/>
        <end position="1692"/>
    </location>
</feature>
<dbReference type="GeneID" id="111010057"/>
<feature type="region of interest" description="Disordered" evidence="1">
    <location>
        <begin position="1494"/>
        <end position="1514"/>
    </location>
</feature>
<name>A0A6J1CBF2_MOMCH</name>
<feature type="region of interest" description="Disordered" evidence="1">
    <location>
        <begin position="1379"/>
        <end position="1411"/>
    </location>
</feature>
<dbReference type="OrthoDB" id="248320at2759"/>
<evidence type="ECO:0000313" key="2">
    <source>
        <dbReference type="Proteomes" id="UP000504603"/>
    </source>
</evidence>
<feature type="region of interest" description="Disordered" evidence="1">
    <location>
        <begin position="671"/>
        <end position="706"/>
    </location>
</feature>
<accession>A0A6J1CBF2</accession>
<feature type="region of interest" description="Disordered" evidence="1">
    <location>
        <begin position="1292"/>
        <end position="1360"/>
    </location>
</feature>
<feature type="compositionally biased region" description="Polar residues" evidence="1">
    <location>
        <begin position="1165"/>
        <end position="1177"/>
    </location>
</feature>
<dbReference type="Proteomes" id="UP000504603">
    <property type="component" value="Unplaced"/>
</dbReference>
<dbReference type="RefSeq" id="XP_022139026.1">
    <property type="nucleotide sequence ID" value="XM_022283334.1"/>
</dbReference>